<proteinExistence type="predicted"/>
<sequence>MPMPLVGGWACTGGGGRANEEQSTPSPSTMEVTGRRESVLIATDMTPYSVCPTASRAPPKALPCPACHTQAPGQVESKN</sequence>
<dbReference type="EMBL" id="VSRR010001184">
    <property type="protein sequence ID" value="MPC23266.1"/>
    <property type="molecule type" value="Genomic_DNA"/>
</dbReference>
<dbReference type="AlphaFoldDB" id="A0A5B7DQQ1"/>
<name>A0A5B7DQQ1_PORTR</name>
<organism evidence="2 3">
    <name type="scientific">Portunus trituberculatus</name>
    <name type="common">Swimming crab</name>
    <name type="synonym">Neptunus trituberculatus</name>
    <dbReference type="NCBI Taxonomy" id="210409"/>
    <lineage>
        <taxon>Eukaryota</taxon>
        <taxon>Metazoa</taxon>
        <taxon>Ecdysozoa</taxon>
        <taxon>Arthropoda</taxon>
        <taxon>Crustacea</taxon>
        <taxon>Multicrustacea</taxon>
        <taxon>Malacostraca</taxon>
        <taxon>Eumalacostraca</taxon>
        <taxon>Eucarida</taxon>
        <taxon>Decapoda</taxon>
        <taxon>Pleocyemata</taxon>
        <taxon>Brachyura</taxon>
        <taxon>Eubrachyura</taxon>
        <taxon>Portunoidea</taxon>
        <taxon>Portunidae</taxon>
        <taxon>Portuninae</taxon>
        <taxon>Portunus</taxon>
    </lineage>
</organism>
<comment type="caution">
    <text evidence="2">The sequence shown here is derived from an EMBL/GenBank/DDBJ whole genome shotgun (WGS) entry which is preliminary data.</text>
</comment>
<accession>A0A5B7DQQ1</accession>
<feature type="region of interest" description="Disordered" evidence="1">
    <location>
        <begin position="1"/>
        <end position="33"/>
    </location>
</feature>
<dbReference type="Proteomes" id="UP000324222">
    <property type="component" value="Unassembled WGS sequence"/>
</dbReference>
<gene>
    <name evidence="2" type="ORF">E2C01_016307</name>
</gene>
<feature type="compositionally biased region" description="Polar residues" evidence="1">
    <location>
        <begin position="21"/>
        <end position="31"/>
    </location>
</feature>
<evidence type="ECO:0000313" key="2">
    <source>
        <dbReference type="EMBL" id="MPC23266.1"/>
    </source>
</evidence>
<evidence type="ECO:0000256" key="1">
    <source>
        <dbReference type="SAM" id="MobiDB-lite"/>
    </source>
</evidence>
<evidence type="ECO:0000313" key="3">
    <source>
        <dbReference type="Proteomes" id="UP000324222"/>
    </source>
</evidence>
<protein>
    <submittedName>
        <fullName evidence="2">Uncharacterized protein</fullName>
    </submittedName>
</protein>
<keyword evidence="3" id="KW-1185">Reference proteome</keyword>
<reference evidence="2 3" key="1">
    <citation type="submission" date="2019-05" db="EMBL/GenBank/DDBJ databases">
        <title>Another draft genome of Portunus trituberculatus and its Hox gene families provides insights of decapod evolution.</title>
        <authorList>
            <person name="Jeong J.-H."/>
            <person name="Song I."/>
            <person name="Kim S."/>
            <person name="Choi T."/>
            <person name="Kim D."/>
            <person name="Ryu S."/>
            <person name="Kim W."/>
        </authorList>
    </citation>
    <scope>NUCLEOTIDE SEQUENCE [LARGE SCALE GENOMIC DNA]</scope>
    <source>
        <tissue evidence="2">Muscle</tissue>
    </source>
</reference>